<reference evidence="1 2" key="1">
    <citation type="submission" date="2018-06" db="EMBL/GenBank/DDBJ databases">
        <authorList>
            <consortium name="Pathogen Informatics"/>
            <person name="Doyle S."/>
        </authorList>
    </citation>
    <scope>NUCLEOTIDE SEQUENCE [LARGE SCALE GENOMIC DNA]</scope>
    <source>
        <strain evidence="1 2">NCTC10283</strain>
    </source>
</reference>
<dbReference type="OrthoDB" id="8553932at2"/>
<accession>A0A376BLZ5</accession>
<dbReference type="EMBL" id="UFSO01000002">
    <property type="protein sequence ID" value="SSY70700.1"/>
    <property type="molecule type" value="Genomic_DNA"/>
</dbReference>
<proteinExistence type="predicted"/>
<evidence type="ECO:0008006" key="3">
    <source>
        <dbReference type="Google" id="ProtNLM"/>
    </source>
</evidence>
<keyword evidence="2" id="KW-1185">Reference proteome</keyword>
<name>A0A376BLZ5_9NEIS</name>
<sequence length="218" mass="25429">MFNTEQLISGGANHVCDKILAMARNFEVWDYHPENIDFFRQHGIHAKLFEIGYQKELQHIPLSPQPDIDVLFFGSINQRRADVLNALLKRDVKLEYLINVFGQRRNEMIARAKVVLNMHYYESKIFEIIRCSYLMNNGVAIVSECDDSHIHPRYLPAIVPARYDELVDKCVQLVRDDDLRRAQQQRALATLQQYPQTEFTRALLAPPKKRQFTLSVSI</sequence>
<protein>
    <recommendedName>
        <fullName evidence="3">Glycosyl transferases group 1</fullName>
    </recommendedName>
</protein>
<evidence type="ECO:0000313" key="2">
    <source>
        <dbReference type="Proteomes" id="UP000254209"/>
    </source>
</evidence>
<organism evidence="1 2">
    <name type="scientific">Alysiella crassa</name>
    <dbReference type="NCBI Taxonomy" id="153491"/>
    <lineage>
        <taxon>Bacteria</taxon>
        <taxon>Pseudomonadati</taxon>
        <taxon>Pseudomonadota</taxon>
        <taxon>Betaproteobacteria</taxon>
        <taxon>Neisseriales</taxon>
        <taxon>Neisseriaceae</taxon>
        <taxon>Alysiella</taxon>
    </lineage>
</organism>
<gene>
    <name evidence="1" type="ORF">NCTC10283_00809</name>
</gene>
<evidence type="ECO:0000313" key="1">
    <source>
        <dbReference type="EMBL" id="SSY70700.1"/>
    </source>
</evidence>
<dbReference type="STRING" id="1120980.GCA_000745955_02184"/>
<dbReference type="Proteomes" id="UP000254209">
    <property type="component" value="Unassembled WGS sequence"/>
</dbReference>
<dbReference type="AlphaFoldDB" id="A0A376BLZ5"/>